<feature type="region of interest" description="Disordered" evidence="1">
    <location>
        <begin position="1"/>
        <end position="52"/>
    </location>
</feature>
<dbReference type="EMBL" id="KB030666">
    <property type="protein sequence ID" value="ELK11964.1"/>
    <property type="molecule type" value="Genomic_DNA"/>
</dbReference>
<dbReference type="AlphaFoldDB" id="L5KK03"/>
<proteinExistence type="predicted"/>
<evidence type="ECO:0000256" key="1">
    <source>
        <dbReference type="SAM" id="MobiDB-lite"/>
    </source>
</evidence>
<name>L5KK03_PTEAL</name>
<dbReference type="Proteomes" id="UP000010552">
    <property type="component" value="Unassembled WGS sequence"/>
</dbReference>
<gene>
    <name evidence="2" type="ORF">PAL_GLEAN10015640</name>
</gene>
<accession>L5KK03</accession>
<dbReference type="InParanoid" id="L5KK03"/>
<protein>
    <submittedName>
        <fullName evidence="2">Uncharacterized protein</fullName>
    </submittedName>
</protein>
<reference evidence="3" key="1">
    <citation type="journal article" date="2013" name="Science">
        <title>Comparative analysis of bat genomes provides insight into the evolution of flight and immunity.</title>
        <authorList>
            <person name="Zhang G."/>
            <person name="Cowled C."/>
            <person name="Shi Z."/>
            <person name="Huang Z."/>
            <person name="Bishop-Lilly K.A."/>
            <person name="Fang X."/>
            <person name="Wynne J.W."/>
            <person name="Xiong Z."/>
            <person name="Baker M.L."/>
            <person name="Zhao W."/>
            <person name="Tachedjian M."/>
            <person name="Zhu Y."/>
            <person name="Zhou P."/>
            <person name="Jiang X."/>
            <person name="Ng J."/>
            <person name="Yang L."/>
            <person name="Wu L."/>
            <person name="Xiao J."/>
            <person name="Feng Y."/>
            <person name="Chen Y."/>
            <person name="Sun X."/>
            <person name="Zhang Y."/>
            <person name="Marsh G.A."/>
            <person name="Crameri G."/>
            <person name="Broder C.C."/>
            <person name="Frey K.G."/>
            <person name="Wang L.F."/>
            <person name="Wang J."/>
        </authorList>
    </citation>
    <scope>NUCLEOTIDE SEQUENCE [LARGE SCALE GENOMIC DNA]</scope>
</reference>
<feature type="compositionally biased region" description="Polar residues" evidence="1">
    <location>
        <begin position="1"/>
        <end position="13"/>
    </location>
</feature>
<sequence length="52" mass="5591">MKEPQSAQTTILSWSGGKREIEPQNRGGETLNSQSSNGTEPRATKGNSSSNR</sequence>
<feature type="compositionally biased region" description="Polar residues" evidence="1">
    <location>
        <begin position="30"/>
        <end position="52"/>
    </location>
</feature>
<organism evidence="2 3">
    <name type="scientific">Pteropus alecto</name>
    <name type="common">Black flying fox</name>
    <dbReference type="NCBI Taxonomy" id="9402"/>
    <lineage>
        <taxon>Eukaryota</taxon>
        <taxon>Metazoa</taxon>
        <taxon>Chordata</taxon>
        <taxon>Craniata</taxon>
        <taxon>Vertebrata</taxon>
        <taxon>Euteleostomi</taxon>
        <taxon>Mammalia</taxon>
        <taxon>Eutheria</taxon>
        <taxon>Laurasiatheria</taxon>
        <taxon>Chiroptera</taxon>
        <taxon>Yinpterochiroptera</taxon>
        <taxon>Pteropodoidea</taxon>
        <taxon>Pteropodidae</taxon>
        <taxon>Pteropodinae</taxon>
        <taxon>Pteropus</taxon>
    </lineage>
</organism>
<keyword evidence="3" id="KW-1185">Reference proteome</keyword>
<evidence type="ECO:0000313" key="2">
    <source>
        <dbReference type="EMBL" id="ELK11964.1"/>
    </source>
</evidence>
<evidence type="ECO:0000313" key="3">
    <source>
        <dbReference type="Proteomes" id="UP000010552"/>
    </source>
</evidence>